<dbReference type="EMBL" id="MIQH01000769">
    <property type="protein sequence ID" value="OIR24235.1"/>
    <property type="molecule type" value="Genomic_DNA"/>
</dbReference>
<accession>A0A1J5TTS2</accession>
<evidence type="ECO:0000313" key="1">
    <source>
        <dbReference type="EMBL" id="OIR24235.1"/>
    </source>
</evidence>
<sequence>MSSTEIHNDKDIALFHAISDTEKHKSDNDKEVRLAEIAMSERTAKIEIESKAHNLEQEKDFRLTNILDVNFDNILAVWFYYYHDNTGA</sequence>
<name>A0A1J5TTS2_9GAMM</name>
<organism evidence="1 2">
    <name type="scientific">Bathymodiolus thermophilus thioautotrophic gill symbiont</name>
    <dbReference type="NCBI Taxonomy" id="2360"/>
    <lineage>
        <taxon>Bacteria</taxon>
        <taxon>Pseudomonadati</taxon>
        <taxon>Pseudomonadota</taxon>
        <taxon>Gammaproteobacteria</taxon>
        <taxon>sulfur-oxidizing symbionts</taxon>
    </lineage>
</organism>
<proteinExistence type="predicted"/>
<dbReference type="RefSeq" id="WP_071564857.1">
    <property type="nucleotide sequence ID" value="NZ_CAESAR020000031.1"/>
</dbReference>
<dbReference type="AlphaFoldDB" id="A0A1J5TTS2"/>
<evidence type="ECO:0000313" key="2">
    <source>
        <dbReference type="Proteomes" id="UP000182798"/>
    </source>
</evidence>
<dbReference type="Proteomes" id="UP000182798">
    <property type="component" value="Unassembled WGS sequence"/>
</dbReference>
<reference evidence="2" key="1">
    <citation type="submission" date="2016-09" db="EMBL/GenBank/DDBJ databases">
        <title>Genome Sequence of Bathymodiolus thermophilus sulfur-oxidizing gill endosymbiont.</title>
        <authorList>
            <person name="Ponnudurai R."/>
            <person name="Kleiner M."/>
            <person name="Sayavedra L."/>
            <person name="Thuermer A."/>
            <person name="Felbeck H."/>
            <person name="Schlueter R."/>
            <person name="Schweder T."/>
            <person name="Markert S."/>
        </authorList>
    </citation>
    <scope>NUCLEOTIDE SEQUENCE [LARGE SCALE GENOMIC DNA]</scope>
    <source>
        <strain evidence="2">BAT/CrabSpa'14</strain>
    </source>
</reference>
<protein>
    <submittedName>
        <fullName evidence="1">Uncharacterized protein</fullName>
    </submittedName>
</protein>
<gene>
    <name evidence="1" type="ORF">BGC33_02990</name>
</gene>
<comment type="caution">
    <text evidence="1">The sequence shown here is derived from an EMBL/GenBank/DDBJ whole genome shotgun (WGS) entry which is preliminary data.</text>
</comment>